<keyword evidence="6 11" id="KW-0472">Membrane</keyword>
<keyword evidence="8 11" id="KW-0675">Receptor</keyword>
<feature type="transmembrane region" description="Helical" evidence="11">
    <location>
        <begin position="237"/>
        <end position="261"/>
    </location>
</feature>
<evidence type="ECO:0000259" key="12">
    <source>
        <dbReference type="PROSITE" id="PS50262"/>
    </source>
</evidence>
<evidence type="ECO:0000256" key="5">
    <source>
        <dbReference type="ARBA" id="ARBA00023040"/>
    </source>
</evidence>
<dbReference type="GO" id="GO:0001609">
    <property type="term" value="F:G protein-coupled adenosine receptor activity"/>
    <property type="evidence" value="ECO:0007669"/>
    <property type="project" value="UniProtKB-UniRule"/>
</dbReference>
<dbReference type="EMBL" id="AYCK01002373">
    <property type="status" value="NOT_ANNOTATED_CDS"/>
    <property type="molecule type" value="Genomic_DNA"/>
</dbReference>
<keyword evidence="9 11" id="KW-0325">Glycoprotein</keyword>
<dbReference type="GO" id="GO:0030425">
    <property type="term" value="C:dendrite"/>
    <property type="evidence" value="ECO:0007669"/>
    <property type="project" value="TreeGrafter"/>
</dbReference>
<keyword evidence="5 11" id="KW-0297">G-protein coupled receptor</keyword>
<dbReference type="OMA" id="IAFHIGI"/>
<accession>A0A087Y7I0</accession>
<dbReference type="InterPro" id="IPR000276">
    <property type="entry name" value="GPCR_Rhodpsn"/>
</dbReference>
<dbReference type="Ensembl" id="ENSPFOT00000014002.1">
    <property type="protein sequence ID" value="ENSPFOP00000013983.1"/>
    <property type="gene ID" value="ENSPFOG00000013970.1"/>
</dbReference>
<dbReference type="AlphaFoldDB" id="A0A087Y7I0"/>
<dbReference type="KEGG" id="pfor:103134596"/>
<evidence type="ECO:0000256" key="3">
    <source>
        <dbReference type="ARBA" id="ARBA00022692"/>
    </source>
</evidence>
<feature type="transmembrane region" description="Helical" evidence="11">
    <location>
        <begin position="177"/>
        <end position="201"/>
    </location>
</feature>
<evidence type="ECO:0000256" key="1">
    <source>
        <dbReference type="ARBA" id="ARBA00004651"/>
    </source>
</evidence>
<reference evidence="13" key="2">
    <citation type="submission" date="2025-08" db="UniProtKB">
        <authorList>
            <consortium name="Ensembl"/>
        </authorList>
    </citation>
    <scope>IDENTIFICATION</scope>
</reference>
<feature type="transmembrane region" description="Helical" evidence="11">
    <location>
        <begin position="267"/>
        <end position="289"/>
    </location>
</feature>
<feature type="transmembrane region" description="Helical" evidence="11">
    <location>
        <begin position="130"/>
        <end position="153"/>
    </location>
</feature>
<dbReference type="InterPro" id="IPR001634">
    <property type="entry name" value="Adenosn_rcpt"/>
</dbReference>
<evidence type="ECO:0000256" key="6">
    <source>
        <dbReference type="ARBA" id="ARBA00023136"/>
    </source>
</evidence>
<protein>
    <submittedName>
        <fullName evidence="13">Adenosine A3 receptor</fullName>
    </submittedName>
</protein>
<evidence type="ECO:0000256" key="9">
    <source>
        <dbReference type="ARBA" id="ARBA00023180"/>
    </source>
</evidence>
<keyword evidence="2 11" id="KW-1003">Cell membrane</keyword>
<reference evidence="13" key="3">
    <citation type="submission" date="2025-09" db="UniProtKB">
        <authorList>
            <consortium name="Ensembl"/>
        </authorList>
    </citation>
    <scope>IDENTIFICATION</scope>
</reference>
<feature type="transmembrane region" description="Helical" evidence="11">
    <location>
        <begin position="54"/>
        <end position="76"/>
    </location>
</feature>
<keyword evidence="14" id="KW-1185">Reference proteome</keyword>
<dbReference type="PROSITE" id="PS50262">
    <property type="entry name" value="G_PROTEIN_RECEP_F1_2"/>
    <property type="match status" value="1"/>
</dbReference>
<dbReference type="OrthoDB" id="9445642at2759"/>
<comment type="similarity">
    <text evidence="11">Belongs to the G-protein coupled receptor 1 family.</text>
</comment>
<dbReference type="GO" id="GO:0005886">
    <property type="term" value="C:plasma membrane"/>
    <property type="evidence" value="ECO:0007669"/>
    <property type="project" value="UniProtKB-SubCell"/>
</dbReference>
<evidence type="ECO:0000256" key="2">
    <source>
        <dbReference type="ARBA" id="ARBA00022475"/>
    </source>
</evidence>
<dbReference type="GeneTree" id="ENSGT01030000234555"/>
<organism evidence="13 14">
    <name type="scientific">Poecilia formosa</name>
    <name type="common">Amazon molly</name>
    <name type="synonym">Limia formosa</name>
    <dbReference type="NCBI Taxonomy" id="48698"/>
    <lineage>
        <taxon>Eukaryota</taxon>
        <taxon>Metazoa</taxon>
        <taxon>Chordata</taxon>
        <taxon>Craniata</taxon>
        <taxon>Vertebrata</taxon>
        <taxon>Euteleostomi</taxon>
        <taxon>Actinopterygii</taxon>
        <taxon>Neopterygii</taxon>
        <taxon>Teleostei</taxon>
        <taxon>Neoteleostei</taxon>
        <taxon>Acanthomorphata</taxon>
        <taxon>Ovalentaria</taxon>
        <taxon>Atherinomorphae</taxon>
        <taxon>Cyprinodontiformes</taxon>
        <taxon>Poeciliidae</taxon>
        <taxon>Poeciliinae</taxon>
        <taxon>Poecilia</taxon>
    </lineage>
</organism>
<dbReference type="eggNOG" id="KOG3656">
    <property type="taxonomic scope" value="Eukaryota"/>
</dbReference>
<dbReference type="Pfam" id="PF00001">
    <property type="entry name" value="7tm_1"/>
    <property type="match status" value="1"/>
</dbReference>
<dbReference type="PRINTS" id="PR00424">
    <property type="entry name" value="ADENOSINER"/>
</dbReference>
<sequence length="342" mass="38503">MNQSDSNSTTDIDIEITIYTLVEVLIAVCCCLGNAMVVLALWKTRSIQLPTYCLIVSLAVADFLVGAVAIPMAVLVDGRVKTSFHTCLFISCVVILLTLVSVLCLTAIAVDRYLRLSRPFWYKRTVTWRYSYSVAAACWLFAVPLSFTPMLGWNPGSENFTPSDNCMFIKVISLNYLVYFNFFLCTLTPLLVMTVLYAYVFCYIRENLREKPGNGAQNQPKNQSLYLRKEKQLASSLALVLALFALSWLPLHIMNCISLFANRATKIAFHIGISLSHANSAVNPVVYAFKIKKIKRAYMNIWKRYTYCEAESQGSQTSKSDVMLSCNNMSETNDNMSETNEN</sequence>
<dbReference type="GeneID" id="103134596"/>
<evidence type="ECO:0000256" key="11">
    <source>
        <dbReference type="RuleBase" id="RU201114"/>
    </source>
</evidence>
<dbReference type="GO" id="GO:0045202">
    <property type="term" value="C:synapse"/>
    <property type="evidence" value="ECO:0007669"/>
    <property type="project" value="TreeGrafter"/>
</dbReference>
<dbReference type="PRINTS" id="PR00237">
    <property type="entry name" value="GPCRRHODOPSN"/>
</dbReference>
<evidence type="ECO:0000313" key="14">
    <source>
        <dbReference type="Proteomes" id="UP000028760"/>
    </source>
</evidence>
<comment type="subcellular location">
    <subcellularLocation>
        <location evidence="1 11">Cell membrane</location>
        <topology evidence="1 11">Multi-pass membrane protein</topology>
    </subcellularLocation>
</comment>
<evidence type="ECO:0000256" key="8">
    <source>
        <dbReference type="ARBA" id="ARBA00023170"/>
    </source>
</evidence>
<dbReference type="Gene3D" id="1.20.1070.10">
    <property type="entry name" value="Rhodopsin 7-helix transmembrane proteins"/>
    <property type="match status" value="1"/>
</dbReference>
<dbReference type="SMART" id="SM01381">
    <property type="entry name" value="7TM_GPCR_Srsx"/>
    <property type="match status" value="1"/>
</dbReference>
<feature type="transmembrane region" description="Helical" evidence="11">
    <location>
        <begin position="16"/>
        <end position="42"/>
    </location>
</feature>
<keyword evidence="4 11" id="KW-1133">Transmembrane helix</keyword>
<feature type="domain" description="G-protein coupled receptors family 1 profile" evidence="12">
    <location>
        <begin position="33"/>
        <end position="287"/>
    </location>
</feature>
<keyword evidence="3 11" id="KW-0812">Transmembrane</keyword>
<dbReference type="PROSITE" id="PS00237">
    <property type="entry name" value="G_PROTEIN_RECEP_F1_1"/>
    <property type="match status" value="1"/>
</dbReference>
<evidence type="ECO:0000256" key="10">
    <source>
        <dbReference type="ARBA" id="ARBA00023224"/>
    </source>
</evidence>
<dbReference type="SUPFAM" id="SSF81321">
    <property type="entry name" value="Family A G protein-coupled receptor-like"/>
    <property type="match status" value="1"/>
</dbReference>
<dbReference type="RefSeq" id="XP_007546961.1">
    <property type="nucleotide sequence ID" value="XM_007546899.2"/>
</dbReference>
<reference evidence="14" key="1">
    <citation type="submission" date="2013-10" db="EMBL/GenBank/DDBJ databases">
        <authorList>
            <person name="Schartl M."/>
            <person name="Warren W."/>
        </authorList>
    </citation>
    <scope>NUCLEOTIDE SEQUENCE [LARGE SCALE GENOMIC DNA]</scope>
    <source>
        <strain evidence="14">female</strain>
    </source>
</reference>
<dbReference type="InterPro" id="IPR017452">
    <property type="entry name" value="GPCR_Rhodpsn_7TM"/>
</dbReference>
<dbReference type="PANTHER" id="PTHR24246:SF54">
    <property type="entry name" value="ADENOSINE RECEPTOR A1-RELATED"/>
    <property type="match status" value="1"/>
</dbReference>
<dbReference type="Proteomes" id="UP000028760">
    <property type="component" value="Unassembled WGS sequence"/>
</dbReference>
<proteinExistence type="inferred from homology"/>
<keyword evidence="10 11" id="KW-0807">Transducer</keyword>
<evidence type="ECO:0000313" key="13">
    <source>
        <dbReference type="Ensembl" id="ENSPFOP00000013983.1"/>
    </source>
</evidence>
<dbReference type="PANTHER" id="PTHR24246">
    <property type="entry name" value="OLFACTORY RECEPTOR AND ADENOSINE RECEPTOR"/>
    <property type="match status" value="1"/>
</dbReference>
<name>A0A087Y7I0_POEFO</name>
<evidence type="ECO:0000256" key="4">
    <source>
        <dbReference type="ARBA" id="ARBA00022989"/>
    </source>
</evidence>
<dbReference type="STRING" id="48698.ENSPFOP00000013983"/>
<feature type="transmembrane region" description="Helical" evidence="11">
    <location>
        <begin position="88"/>
        <end position="110"/>
    </location>
</feature>
<keyword evidence="7 11" id="KW-1015">Disulfide bond</keyword>
<evidence type="ECO:0000256" key="7">
    <source>
        <dbReference type="ARBA" id="ARBA00023157"/>
    </source>
</evidence>